<evidence type="ECO:0000256" key="3">
    <source>
        <dbReference type="ARBA" id="ARBA00012493"/>
    </source>
</evidence>
<evidence type="ECO:0000256" key="10">
    <source>
        <dbReference type="ARBA" id="ARBA00022895"/>
    </source>
</evidence>
<name>A0ABM3NGB3_ACIJB</name>
<dbReference type="InterPro" id="IPR021891">
    <property type="entry name" value="Telomerase_RBD"/>
</dbReference>
<feature type="domain" description="Reverse transcriptase" evidence="17">
    <location>
        <begin position="584"/>
        <end position="916"/>
    </location>
</feature>
<organism evidence="18 19">
    <name type="scientific">Acinonyx jubatus</name>
    <name type="common">Cheetah</name>
    <dbReference type="NCBI Taxonomy" id="32536"/>
    <lineage>
        <taxon>Eukaryota</taxon>
        <taxon>Metazoa</taxon>
        <taxon>Chordata</taxon>
        <taxon>Craniata</taxon>
        <taxon>Vertebrata</taxon>
        <taxon>Euteleostomi</taxon>
        <taxon>Mammalia</taxon>
        <taxon>Eutheria</taxon>
        <taxon>Laurasiatheria</taxon>
        <taxon>Carnivora</taxon>
        <taxon>Feliformia</taxon>
        <taxon>Felidae</taxon>
        <taxon>Felinae</taxon>
        <taxon>Acinonyx</taxon>
    </lineage>
</organism>
<keyword evidence="12 15" id="KW-0539">Nucleus</keyword>
<keyword evidence="7 15" id="KW-0548">Nucleotidyltransferase</keyword>
<keyword evidence="8 15" id="KW-0479">Metal-binding</keyword>
<protein>
    <recommendedName>
        <fullName evidence="4 15">Telomerase reverse transcriptase</fullName>
        <ecNumber evidence="3 15">2.7.7.49</ecNumber>
    </recommendedName>
    <alternativeName>
        <fullName evidence="13 15">Telomerase catalytic subunit</fullName>
    </alternativeName>
</protein>
<gene>
    <name evidence="19" type="primary">TERT</name>
</gene>
<evidence type="ECO:0000256" key="12">
    <source>
        <dbReference type="ARBA" id="ARBA00023242"/>
    </source>
</evidence>
<keyword evidence="9 15" id="KW-0460">Magnesium</keyword>
<dbReference type="PANTHER" id="PTHR12066:SF0">
    <property type="entry name" value="TELOMERASE REVERSE TRANSCRIPTASE"/>
    <property type="match status" value="1"/>
</dbReference>
<dbReference type="EC" id="2.7.7.49" evidence="3 15"/>
<reference evidence="19" key="1">
    <citation type="submission" date="2025-08" db="UniProtKB">
        <authorList>
            <consortium name="RefSeq"/>
        </authorList>
    </citation>
    <scope>IDENTIFICATION</scope>
    <source>
        <tissue evidence="19">Blood</tissue>
    </source>
</reference>
<evidence type="ECO:0000256" key="16">
    <source>
        <dbReference type="SAM" id="MobiDB-lite"/>
    </source>
</evidence>
<evidence type="ECO:0000256" key="5">
    <source>
        <dbReference type="ARBA" id="ARBA00022454"/>
    </source>
</evidence>
<keyword evidence="6 15" id="KW-0808">Transferase</keyword>
<keyword evidence="10 15" id="KW-0779">Telomere</keyword>
<evidence type="ECO:0000259" key="17">
    <source>
        <dbReference type="PROSITE" id="PS50878"/>
    </source>
</evidence>
<keyword evidence="18" id="KW-1185">Reference proteome</keyword>
<dbReference type="CDD" id="cd01648">
    <property type="entry name" value="TERT"/>
    <property type="match status" value="1"/>
</dbReference>
<comment type="catalytic activity">
    <reaction evidence="14 15">
        <text>DNA(n) + a 2'-deoxyribonucleoside 5'-triphosphate = DNA(n+1) + diphosphate</text>
        <dbReference type="Rhea" id="RHEA:22508"/>
        <dbReference type="Rhea" id="RHEA-COMP:17339"/>
        <dbReference type="Rhea" id="RHEA-COMP:17340"/>
        <dbReference type="ChEBI" id="CHEBI:33019"/>
        <dbReference type="ChEBI" id="CHEBI:61560"/>
        <dbReference type="ChEBI" id="CHEBI:173112"/>
        <dbReference type="EC" id="2.7.7.49"/>
    </reaction>
</comment>
<dbReference type="PRINTS" id="PR01365">
    <property type="entry name" value="TELOMERASERT"/>
</dbReference>
<evidence type="ECO:0000313" key="19">
    <source>
        <dbReference type="RefSeq" id="XP_053058461.1"/>
    </source>
</evidence>
<feature type="compositionally biased region" description="Basic and acidic residues" evidence="16">
    <location>
        <begin position="230"/>
        <end position="244"/>
    </location>
</feature>
<evidence type="ECO:0000256" key="11">
    <source>
        <dbReference type="ARBA" id="ARBA00022918"/>
    </source>
</evidence>
<dbReference type="SMART" id="SM00975">
    <property type="entry name" value="Telomerase_RBD"/>
    <property type="match status" value="1"/>
</dbReference>
<keyword evidence="11 15" id="KW-0695">RNA-directed DNA polymerase</keyword>
<dbReference type="Pfam" id="PF21399">
    <property type="entry name" value="TERT_C"/>
    <property type="match status" value="1"/>
</dbReference>
<comment type="function">
    <text evidence="15">Telomerase is a ribonucleoprotein enzyme essential for the replication of chromosome termini in most eukaryotes. Active in progenitor and cancer cells. Inactive, or very low activity, in normal somatic cells. Catalytic component of the teleromerase holoenzyme complex whose main activity is the elongation of telomeres by acting as a reverse transcriptase that adds simple sequence repeats to chromosome ends by copying a template sequence within the RNA component of the enzyme. Catalyzes the RNA-dependent extension of 3'-chromosomal termini with the 6-nucleotide telomeric repeat unit, 5'-TTAGGG-3'. The catalytic cycle involves primer binding, primer extension and release of product once the template boundary has been reached or nascent product translocation followed by further extension. More active on substrates containing 2 or 3 telomeric repeats. Telomerase activity is regulated by a number of factors including telomerase complex-associated proteins, chaperones and polypeptide modifiers. Modulates Wnt signaling. Plays important roles in aging and antiapoptosis.</text>
</comment>
<dbReference type="InterPro" id="IPR000477">
    <property type="entry name" value="RT_dom"/>
</dbReference>
<dbReference type="Proteomes" id="UP001652583">
    <property type="component" value="Chromosome A1"/>
</dbReference>
<dbReference type="GO" id="GO:0003964">
    <property type="term" value="F:RNA-directed DNA polymerase activity"/>
    <property type="evidence" value="ECO:0007669"/>
    <property type="project" value="UniProtKB-KW"/>
</dbReference>
<dbReference type="Pfam" id="PF12009">
    <property type="entry name" value="Telomerase_RBD"/>
    <property type="match status" value="1"/>
</dbReference>
<evidence type="ECO:0000256" key="9">
    <source>
        <dbReference type="ARBA" id="ARBA00022842"/>
    </source>
</evidence>
<feature type="region of interest" description="Disordered" evidence="16">
    <location>
        <begin position="186"/>
        <end position="303"/>
    </location>
</feature>
<dbReference type="Gene3D" id="1.10.132.70">
    <property type="match status" value="1"/>
</dbReference>
<dbReference type="Pfam" id="PF00078">
    <property type="entry name" value="RVT_1"/>
    <property type="match status" value="1"/>
</dbReference>
<accession>A0ABM3NGB3</accession>
<evidence type="ECO:0000313" key="18">
    <source>
        <dbReference type="Proteomes" id="UP001652583"/>
    </source>
</evidence>
<comment type="domain">
    <text evidence="15">The primer grip sequence in the RT domain is required for telomerase activity and for stable association with short telomeric primers.</text>
</comment>
<dbReference type="InterPro" id="IPR003545">
    <property type="entry name" value="Telomerase_RT"/>
</dbReference>
<evidence type="ECO:0000256" key="1">
    <source>
        <dbReference type="ARBA" id="ARBA00004574"/>
    </source>
</evidence>
<feature type="region of interest" description="Disordered" evidence="16">
    <location>
        <begin position="1038"/>
        <end position="1076"/>
    </location>
</feature>
<dbReference type="GeneID" id="106985112"/>
<evidence type="ECO:0000256" key="14">
    <source>
        <dbReference type="ARBA" id="ARBA00048173"/>
    </source>
</evidence>
<evidence type="ECO:0000256" key="15">
    <source>
        <dbReference type="RuleBase" id="RU365061"/>
    </source>
</evidence>
<evidence type="ECO:0000256" key="2">
    <source>
        <dbReference type="ARBA" id="ARBA00008001"/>
    </source>
</evidence>
<evidence type="ECO:0000256" key="8">
    <source>
        <dbReference type="ARBA" id="ARBA00022723"/>
    </source>
</evidence>
<evidence type="ECO:0000256" key="13">
    <source>
        <dbReference type="ARBA" id="ARBA00032044"/>
    </source>
</evidence>
<dbReference type="PROSITE" id="PS50878">
    <property type="entry name" value="RT_POL"/>
    <property type="match status" value="1"/>
</dbReference>
<dbReference type="SUPFAM" id="SSF56672">
    <property type="entry name" value="DNA/RNA polymerases"/>
    <property type="match status" value="1"/>
</dbReference>
<feature type="region of interest" description="Disordered" evidence="16">
    <location>
        <begin position="1159"/>
        <end position="1180"/>
    </location>
</feature>
<comment type="similarity">
    <text evidence="2 15">Belongs to the reverse transcriptase family. Telomerase subfamily.</text>
</comment>
<comment type="domain">
    <text evidence="15">The RNA-interacting domain 2 (RD2) is essential for both interaction with the CR4-CR5 domain of TERC and for DNA synthesis.</text>
</comment>
<dbReference type="Gene3D" id="1.10.357.90">
    <property type="match status" value="1"/>
</dbReference>
<dbReference type="RefSeq" id="XP_053058461.1">
    <property type="nucleotide sequence ID" value="XM_053202486.1"/>
</dbReference>
<evidence type="ECO:0000256" key="7">
    <source>
        <dbReference type="ARBA" id="ARBA00022695"/>
    </source>
</evidence>
<dbReference type="InterPro" id="IPR043502">
    <property type="entry name" value="DNA/RNA_pol_sf"/>
</dbReference>
<comment type="domain">
    <text evidence="15">The RNA-interacting domain 1 (RD1)/N-terminal extension (NTE) is required for interaction with the pseudoknot-template domain of each of TERC dimers. It contains anchor sites that bind primer nucleotides upstream of the RNA-DNA hybrid and is thus an essential determinant of repeat addition processivity.</text>
</comment>
<comment type="subcellular location">
    <subcellularLocation>
        <location evidence="1 15">Chromosome</location>
        <location evidence="1 15">Telomere</location>
    </subcellularLocation>
    <subcellularLocation>
        <location evidence="15">Nucleus</location>
        <location evidence="15">Nucleolus</location>
    </subcellularLocation>
    <subcellularLocation>
        <location evidence="15">Nucleus</location>
        <location evidence="15">Nucleoplasm</location>
    </subcellularLocation>
    <subcellularLocation>
        <location evidence="15">Nucleus</location>
    </subcellularLocation>
    <subcellularLocation>
        <location evidence="15">Cytoplasm</location>
    </subcellularLocation>
    <subcellularLocation>
        <location evidence="15">Nucleus</location>
        <location evidence="15">PML body</location>
    </subcellularLocation>
    <text evidence="15">Shuttling between nuclear and cytoplasm depends on cell cycle, phosphorylation states, transformation and DNA damage. Diffuse localization in the nucleoplasm. Enriched in nucleoli of certain cell types. Translocated to the cytoplasm via nuclear pores in a CRM1/RAN-dependent manner involving oxidative stress-mediated phosphorylation at Tyr. Dephosphorylation at this site by SHP2 retains TERT in the nucleus. Translocated to the nucleus by phosphorylation by AKT.</text>
</comment>
<keyword evidence="5 15" id="KW-0158">Chromosome</keyword>
<evidence type="ECO:0000256" key="6">
    <source>
        <dbReference type="ARBA" id="ARBA00022679"/>
    </source>
</evidence>
<evidence type="ECO:0000256" key="4">
    <source>
        <dbReference type="ARBA" id="ARBA00016182"/>
    </source>
</evidence>
<dbReference type="PANTHER" id="PTHR12066">
    <property type="entry name" value="TELOMERASE REVERSE TRANSCRIPTASE"/>
    <property type="match status" value="1"/>
</dbReference>
<proteinExistence type="inferred from homology"/>
<sequence>MPRAPRCRAVRALLRGRYREVLPLATFMRRLGPQGQRLVRRGDPAAFRALVAQCLVCVPWDARPAPVGPSFRQVSCLKELVARVVQRLCERGARNVLAFGFALLDGARGGPPVAFTTSVRSYLPNTVTETLRGSGAWGLLLRRVGDDVLAHLLTRCALYLLVAPSCAYQVCGPPLYDLCAPAATRPLATSGHRPGTRMDLRPTRQARNAGARRRRGGGGSSPPLAKRPRHDVTPEPARGPDRPCSRAPPGRAHGLSGGEPGAVTSARAAAEANSGEGGPPGTRLTSAAGAQLSRPQGVPLSHLSHPETKHFLYCPGGKERLRPSFLLSALQPSLTGARTLLEAIFLGSKSPRPGAARRTRRLPARYWRMRPLFRELLANHARCPYDALLRTHCPLRAPAPAEGPSDRAGGGAGGCALGRPPGAPGGLLQLLRQHSSPWQVYAFLRACLCRLVPAGLWGSGHNRRRFLRNVKKFVSLGKHAKLSLQELTWKMRVQDCAWLRGSPGARCVPAAEHRRREEVLAKLLCWLMGTYVVELLKSFFYVTETTFQKNRLFFYRKSIWSQLQSIGIRQHFNSVHLRELSEAEVRRHQEARPTLLTSKLRFLPKPSGLRPIVNMDYVVGARTFRRDKKVRHLTSQVKNLFSVLNYERARRPSLLGASVLGMDDIHRVWRSFVLRVRAQDPAPQLYFVKVDVTGAYDALPQDKLVEVIANVIRPQENTYCVRQYAVVQRTAQGHVRKSFKRHQVSTFVDLQPYMRQFVEHLQETSSLRDAVVIEQSSSLNETGHSLFHLFLRLVHNHVIRIGGKSYVQCQGIPQGSILSTLLCSLCYGDMESRLFSGIQQDGVLLRLVDDFLLVTPHLAQAQAFLRTLVSGVPEYGCTANLQKTAVNFPVDTGAPGSAAPLQLPAHCLFPWCGLLLDTRTLEVFCDYSSYAQTSIRSSLTFSQGTRPGRNMRRKLLAVMRLKCCAVFLDLQVNSIHTVYTNIYKIFLLQAYRFHACVLQFPFNQPVRKNPSFFLRVIADTASRCYSLLKAKNTGVRSEPARLAGSGGGGGVTRRAGKAQAARPPASDPGRRVCSRSPCAAPATSGVVGGGGGGLREAGSCRLQMRWPLPMAHWPLTRPLPEGSSPVCWECDGHSWPPPGGHLRQARACSRLSPATCAKAGQGSAGGRPLHRLPIPGEREGRPRGPLARLCLGLPVCSSAFLRAPPRMVSAPRGLSRRFWSVCSPGRAVSPGSLLFSVLCKFLRESGRKRFSH</sequence>
<dbReference type="InterPro" id="IPR049139">
    <property type="entry name" value="TERT_C"/>
</dbReference>